<dbReference type="AlphaFoldDB" id="A0A550CP15"/>
<protein>
    <submittedName>
        <fullName evidence="2">Uncharacterized protein</fullName>
    </submittedName>
</protein>
<organism evidence="2 3">
    <name type="scientific">Schizophyllum amplum</name>
    <dbReference type="NCBI Taxonomy" id="97359"/>
    <lineage>
        <taxon>Eukaryota</taxon>
        <taxon>Fungi</taxon>
        <taxon>Dikarya</taxon>
        <taxon>Basidiomycota</taxon>
        <taxon>Agaricomycotina</taxon>
        <taxon>Agaricomycetes</taxon>
        <taxon>Agaricomycetidae</taxon>
        <taxon>Agaricales</taxon>
        <taxon>Schizophyllaceae</taxon>
        <taxon>Schizophyllum</taxon>
    </lineage>
</organism>
<proteinExistence type="predicted"/>
<gene>
    <name evidence="2" type="ORF">BD626DRAFT_565649</name>
</gene>
<keyword evidence="3" id="KW-1185">Reference proteome</keyword>
<reference evidence="2 3" key="1">
    <citation type="journal article" date="2019" name="New Phytol.">
        <title>Comparative genomics reveals unique wood-decay strategies and fruiting body development in the Schizophyllaceae.</title>
        <authorList>
            <person name="Almasi E."/>
            <person name="Sahu N."/>
            <person name="Krizsan K."/>
            <person name="Balint B."/>
            <person name="Kovacs G.M."/>
            <person name="Kiss B."/>
            <person name="Cseklye J."/>
            <person name="Drula E."/>
            <person name="Henrissat B."/>
            <person name="Nagy I."/>
            <person name="Chovatia M."/>
            <person name="Adam C."/>
            <person name="LaButti K."/>
            <person name="Lipzen A."/>
            <person name="Riley R."/>
            <person name="Grigoriev I.V."/>
            <person name="Nagy L.G."/>
        </authorList>
    </citation>
    <scope>NUCLEOTIDE SEQUENCE [LARGE SCALE GENOMIC DNA]</scope>
    <source>
        <strain evidence="2 3">NL-1724</strain>
    </source>
</reference>
<feature type="region of interest" description="Disordered" evidence="1">
    <location>
        <begin position="1"/>
        <end position="52"/>
    </location>
</feature>
<comment type="caution">
    <text evidence="2">The sequence shown here is derived from an EMBL/GenBank/DDBJ whole genome shotgun (WGS) entry which is preliminary data.</text>
</comment>
<accession>A0A550CP15</accession>
<feature type="compositionally biased region" description="Basic residues" evidence="1">
    <location>
        <begin position="43"/>
        <end position="52"/>
    </location>
</feature>
<evidence type="ECO:0000313" key="3">
    <source>
        <dbReference type="Proteomes" id="UP000320762"/>
    </source>
</evidence>
<name>A0A550CP15_9AGAR</name>
<dbReference type="Proteomes" id="UP000320762">
    <property type="component" value="Unassembled WGS sequence"/>
</dbReference>
<sequence length="72" mass="8247">MRDAAAAPEEAYTRQPKRMRKNHDLPEYEKAPNLGKNNPMNRRSLKKDAKRARKIQRLVAKAAGEIDVIAFT</sequence>
<dbReference type="OrthoDB" id="10555618at2759"/>
<evidence type="ECO:0000256" key="1">
    <source>
        <dbReference type="SAM" id="MobiDB-lite"/>
    </source>
</evidence>
<dbReference type="EMBL" id="VDMD01000003">
    <property type="protein sequence ID" value="TRM66546.1"/>
    <property type="molecule type" value="Genomic_DNA"/>
</dbReference>
<evidence type="ECO:0000313" key="2">
    <source>
        <dbReference type="EMBL" id="TRM66546.1"/>
    </source>
</evidence>